<proteinExistence type="inferred from homology"/>
<reference evidence="5" key="1">
    <citation type="submission" date="2020-05" db="EMBL/GenBank/DDBJ databases">
        <title>Mycena genomes resolve the evolution of fungal bioluminescence.</title>
        <authorList>
            <person name="Tsai I.J."/>
        </authorList>
    </citation>
    <scope>NUCLEOTIDE SEQUENCE</scope>
    <source>
        <strain evidence="5">110903Hualien_Pintung</strain>
    </source>
</reference>
<dbReference type="InterPro" id="IPR001461">
    <property type="entry name" value="Aspartic_peptidase_A1"/>
</dbReference>
<evidence type="ECO:0000313" key="5">
    <source>
        <dbReference type="EMBL" id="KAF7310433.1"/>
    </source>
</evidence>
<accession>A0A8H6T3Q3</accession>
<keyword evidence="6" id="KW-1185">Reference proteome</keyword>
<evidence type="ECO:0000256" key="2">
    <source>
        <dbReference type="SAM" id="Phobius"/>
    </source>
</evidence>
<comment type="similarity">
    <text evidence="1">Belongs to the peptidase A1 family.</text>
</comment>
<keyword evidence="2" id="KW-0812">Transmembrane</keyword>
<feature type="signal peptide" evidence="3">
    <location>
        <begin position="1"/>
        <end position="36"/>
    </location>
</feature>
<dbReference type="Pfam" id="PF00026">
    <property type="entry name" value="Asp"/>
    <property type="match status" value="1"/>
</dbReference>
<dbReference type="OrthoDB" id="2563011at2759"/>
<keyword evidence="2" id="KW-1133">Transmembrane helix</keyword>
<dbReference type="Proteomes" id="UP000613580">
    <property type="component" value="Unassembled WGS sequence"/>
</dbReference>
<evidence type="ECO:0000313" key="6">
    <source>
        <dbReference type="Proteomes" id="UP000613580"/>
    </source>
</evidence>
<dbReference type="EMBL" id="JACAZE010000007">
    <property type="protein sequence ID" value="KAF7310433.1"/>
    <property type="molecule type" value="Genomic_DNA"/>
</dbReference>
<dbReference type="InterPro" id="IPR021109">
    <property type="entry name" value="Peptidase_aspartic_dom_sf"/>
</dbReference>
<dbReference type="GO" id="GO:0004190">
    <property type="term" value="F:aspartic-type endopeptidase activity"/>
    <property type="evidence" value="ECO:0007669"/>
    <property type="project" value="InterPro"/>
</dbReference>
<dbReference type="AlphaFoldDB" id="A0A8H6T3Q3"/>
<organism evidence="5 6">
    <name type="scientific">Mycena chlorophos</name>
    <name type="common">Agaric fungus</name>
    <name type="synonym">Agaricus chlorophos</name>
    <dbReference type="NCBI Taxonomy" id="658473"/>
    <lineage>
        <taxon>Eukaryota</taxon>
        <taxon>Fungi</taxon>
        <taxon>Dikarya</taxon>
        <taxon>Basidiomycota</taxon>
        <taxon>Agaricomycotina</taxon>
        <taxon>Agaricomycetes</taxon>
        <taxon>Agaricomycetidae</taxon>
        <taxon>Agaricales</taxon>
        <taxon>Marasmiineae</taxon>
        <taxon>Mycenaceae</taxon>
        <taxon>Mycena</taxon>
    </lineage>
</organism>
<feature type="chain" id="PRO_5034427622" evidence="3">
    <location>
        <begin position="37"/>
        <end position="670"/>
    </location>
</feature>
<protein>
    <submittedName>
        <fullName evidence="5">Acid protease</fullName>
    </submittedName>
</protein>
<dbReference type="PANTHER" id="PTHR47966:SF51">
    <property type="entry name" value="BETA-SITE APP-CLEAVING ENZYME, ISOFORM A-RELATED"/>
    <property type="match status" value="1"/>
</dbReference>
<evidence type="ECO:0000256" key="1">
    <source>
        <dbReference type="ARBA" id="ARBA00007447"/>
    </source>
</evidence>
<keyword evidence="5" id="KW-0645">Protease</keyword>
<feature type="transmembrane region" description="Helical" evidence="2">
    <location>
        <begin position="419"/>
        <end position="441"/>
    </location>
</feature>
<evidence type="ECO:0000259" key="4">
    <source>
        <dbReference type="PROSITE" id="PS51767"/>
    </source>
</evidence>
<dbReference type="SUPFAM" id="SSF50630">
    <property type="entry name" value="Acid proteases"/>
    <property type="match status" value="1"/>
</dbReference>
<gene>
    <name evidence="5" type="ORF">HMN09_00585300</name>
</gene>
<dbReference type="GO" id="GO:0006508">
    <property type="term" value="P:proteolysis"/>
    <property type="evidence" value="ECO:0007669"/>
    <property type="project" value="UniProtKB-KW"/>
</dbReference>
<dbReference type="Gene3D" id="2.40.70.10">
    <property type="entry name" value="Acid Proteases"/>
    <property type="match status" value="2"/>
</dbReference>
<comment type="caution">
    <text evidence="5">The sequence shown here is derived from an EMBL/GenBank/DDBJ whole genome shotgun (WGS) entry which is preliminary data.</text>
</comment>
<sequence length="670" mass="71394">MSPQAFRSAFPAMFSSSPFPFVLLLFSSFAFRAADAAAFPKWRRQSVVAPQTLTIPVRLDGGSVYSVGVNMSSNAPQAFHFALSTYTAMTTVAGVSCNSCNGVPSYNPALSTSVQQVAANSSNNSQQQSVSMLGFSARGSLVEEYCALLQANGSAWVYSNQTVTVANSSTSGIPTGTSGVFGLGQSPFEQSPAKHWLQNNSDQPAFQVGFALNAPSNTSSDGGELHWIAADSDAYEGDVMWLPMSAIDTTTATNTNASWSVEMDGWDVAATGTNAFNVSQKGTPLSAYLDPFYPNIVFPQSAAQAIYADIKGATPLSFPLTSYTNAWSVPCDAEFTLSVTFGTFTTSLDQASLVVVLQDGLCVGALQEWNDAGITEYLLGSPFIASIYMIISYAQNGDGTLGMAKRAPAASDKLSAGTIAGIVLGTFAVVALLVIAAVLLYNAYRQRKYASPAAMWRAAQRKKYKRSKETDVTPFPIGAQYARYPDGRLGVIGVHGSPNSPRAGLLGVDPNGNNSQNTSPDWQTTMFSDVTDTNTFLGGTASRHDRDLHLSYYTDGPVPVPSTRISHAYRGSDDLRLSPGRGGGYTAQPISVSAANSSTSLLPQAPQIQVDLASQFDSPTALSRYCVSRTARASSERSTAVMSSYRQHLDCFMVYLDPRGRTFVSYTRIV</sequence>
<keyword evidence="5" id="KW-0378">Hydrolase</keyword>
<name>A0A8H6T3Q3_MYCCL</name>
<feature type="domain" description="Peptidase A1" evidence="4">
    <location>
        <begin position="65"/>
        <end position="404"/>
    </location>
</feature>
<evidence type="ECO:0000256" key="3">
    <source>
        <dbReference type="SAM" id="SignalP"/>
    </source>
</evidence>
<keyword evidence="2" id="KW-0472">Membrane</keyword>
<keyword evidence="3" id="KW-0732">Signal</keyword>
<dbReference type="PROSITE" id="PS51767">
    <property type="entry name" value="PEPTIDASE_A1"/>
    <property type="match status" value="1"/>
</dbReference>
<dbReference type="PANTHER" id="PTHR47966">
    <property type="entry name" value="BETA-SITE APP-CLEAVING ENZYME, ISOFORM A-RELATED"/>
    <property type="match status" value="1"/>
</dbReference>
<dbReference type="InterPro" id="IPR033121">
    <property type="entry name" value="PEPTIDASE_A1"/>
</dbReference>